<accession>A0AAD9A703</accession>
<gene>
    <name evidence="2" type="ORF">CCHR01_16126</name>
</gene>
<evidence type="ECO:0000313" key="2">
    <source>
        <dbReference type="EMBL" id="KAK1841252.1"/>
    </source>
</evidence>
<feature type="region of interest" description="Disordered" evidence="1">
    <location>
        <begin position="55"/>
        <end position="93"/>
    </location>
</feature>
<sequence>MGGSSCLSPPASRLRFCELAPEPIITLNPRQPPTNPDWLMNNDRALVIVLRRMQPKAERASSPTVRPTVPAPDKERQPNIRHPSDLNRRSARSRFHQCPISLSPGLHLHYRPVNFHSLSARLPAPSRLFVEFASDASDDEPFSARGRVGAAGDRRDPPRLRSRNGAE</sequence>
<dbReference type="Proteomes" id="UP001243330">
    <property type="component" value="Unassembled WGS sequence"/>
</dbReference>
<feature type="compositionally biased region" description="Basic and acidic residues" evidence="1">
    <location>
        <begin position="72"/>
        <end position="88"/>
    </location>
</feature>
<feature type="compositionally biased region" description="Basic and acidic residues" evidence="1">
    <location>
        <begin position="152"/>
        <end position="167"/>
    </location>
</feature>
<proteinExistence type="predicted"/>
<name>A0AAD9A703_9PEZI</name>
<protein>
    <submittedName>
        <fullName evidence="2">Uncharacterized protein</fullName>
    </submittedName>
</protein>
<evidence type="ECO:0000313" key="3">
    <source>
        <dbReference type="Proteomes" id="UP001243330"/>
    </source>
</evidence>
<feature type="region of interest" description="Disordered" evidence="1">
    <location>
        <begin position="138"/>
        <end position="167"/>
    </location>
</feature>
<dbReference type="AlphaFoldDB" id="A0AAD9A703"/>
<dbReference type="EMBL" id="JAQOWY010000495">
    <property type="protein sequence ID" value="KAK1841252.1"/>
    <property type="molecule type" value="Genomic_DNA"/>
</dbReference>
<evidence type="ECO:0000256" key="1">
    <source>
        <dbReference type="SAM" id="MobiDB-lite"/>
    </source>
</evidence>
<organism evidence="2 3">
    <name type="scientific">Colletotrichum chrysophilum</name>
    <dbReference type="NCBI Taxonomy" id="1836956"/>
    <lineage>
        <taxon>Eukaryota</taxon>
        <taxon>Fungi</taxon>
        <taxon>Dikarya</taxon>
        <taxon>Ascomycota</taxon>
        <taxon>Pezizomycotina</taxon>
        <taxon>Sordariomycetes</taxon>
        <taxon>Hypocreomycetidae</taxon>
        <taxon>Glomerellales</taxon>
        <taxon>Glomerellaceae</taxon>
        <taxon>Colletotrichum</taxon>
        <taxon>Colletotrichum gloeosporioides species complex</taxon>
    </lineage>
</organism>
<keyword evidence="3" id="KW-1185">Reference proteome</keyword>
<reference evidence="2" key="1">
    <citation type="submission" date="2023-01" db="EMBL/GenBank/DDBJ databases">
        <title>Colletotrichum chrysophilum M932 genome sequence.</title>
        <authorList>
            <person name="Baroncelli R."/>
        </authorList>
    </citation>
    <scope>NUCLEOTIDE SEQUENCE</scope>
    <source>
        <strain evidence="2">M932</strain>
    </source>
</reference>
<comment type="caution">
    <text evidence="2">The sequence shown here is derived from an EMBL/GenBank/DDBJ whole genome shotgun (WGS) entry which is preliminary data.</text>
</comment>